<evidence type="ECO:0000256" key="2">
    <source>
        <dbReference type="ARBA" id="ARBA00022801"/>
    </source>
</evidence>
<dbReference type="CDD" id="cd07062">
    <property type="entry name" value="Peptidase_S66_mccF_like"/>
    <property type="match status" value="1"/>
</dbReference>
<dbReference type="InterPro" id="IPR040449">
    <property type="entry name" value="Peptidase_S66_N"/>
</dbReference>
<dbReference type="STRING" id="446470.Snas_1980"/>
<dbReference type="SUPFAM" id="SSF52317">
    <property type="entry name" value="Class I glutamine amidotransferase-like"/>
    <property type="match status" value="1"/>
</dbReference>
<dbReference type="InterPro" id="IPR029062">
    <property type="entry name" value="Class_I_gatase-like"/>
</dbReference>
<dbReference type="EMBL" id="CP001778">
    <property type="protein sequence ID" value="ADD41676.1"/>
    <property type="molecule type" value="Genomic_DNA"/>
</dbReference>
<evidence type="ECO:0000259" key="3">
    <source>
        <dbReference type="Pfam" id="PF02016"/>
    </source>
</evidence>
<feature type="domain" description="LD-carboxypeptidase C-terminal" evidence="4">
    <location>
        <begin position="205"/>
        <end position="336"/>
    </location>
</feature>
<dbReference type="InterPro" id="IPR027478">
    <property type="entry name" value="LdcA_N"/>
</dbReference>
<comment type="similarity">
    <text evidence="1">Belongs to the peptidase S66 family.</text>
</comment>
<dbReference type="SUPFAM" id="SSF141986">
    <property type="entry name" value="LD-carboxypeptidase A C-terminal domain-like"/>
    <property type="match status" value="1"/>
</dbReference>
<dbReference type="InterPro" id="IPR003507">
    <property type="entry name" value="S66_fam"/>
</dbReference>
<dbReference type="Gene3D" id="3.40.50.10740">
    <property type="entry name" value="Class I glutamine amidotransferase-like"/>
    <property type="match status" value="1"/>
</dbReference>
<gene>
    <name evidence="5" type="ordered locus">Snas_1980</name>
</gene>
<dbReference type="RefSeq" id="WP_013017247.1">
    <property type="nucleotide sequence ID" value="NC_013947.1"/>
</dbReference>
<dbReference type="Gene3D" id="3.50.30.60">
    <property type="entry name" value="LD-carboxypeptidase A C-terminal domain-like"/>
    <property type="match status" value="1"/>
</dbReference>
<keyword evidence="5" id="KW-0121">Carboxypeptidase</keyword>
<dbReference type="InterPro" id="IPR027461">
    <property type="entry name" value="Carboxypeptidase_A_C_sf"/>
</dbReference>
<keyword evidence="2" id="KW-0378">Hydrolase</keyword>
<dbReference type="Pfam" id="PF02016">
    <property type="entry name" value="Peptidase_S66"/>
    <property type="match status" value="1"/>
</dbReference>
<dbReference type="HOGENOM" id="CLU_034346_1_0_11"/>
<organism evidence="5 6">
    <name type="scientific">Stackebrandtia nassauensis (strain DSM 44728 / CIP 108903 / NRRL B-16338 / NBRC 102104 / LLR-40K-21)</name>
    <dbReference type="NCBI Taxonomy" id="446470"/>
    <lineage>
        <taxon>Bacteria</taxon>
        <taxon>Bacillati</taxon>
        <taxon>Actinomycetota</taxon>
        <taxon>Actinomycetes</taxon>
        <taxon>Glycomycetales</taxon>
        <taxon>Glycomycetaceae</taxon>
        <taxon>Stackebrandtia</taxon>
    </lineage>
</organism>
<dbReference type="PANTHER" id="PTHR30237">
    <property type="entry name" value="MURAMOYLTETRAPEPTIDE CARBOXYPEPTIDASE"/>
    <property type="match status" value="1"/>
</dbReference>
<dbReference type="OrthoDB" id="9807329at2"/>
<protein>
    <submittedName>
        <fullName evidence="5">Peptidase U61 LD-carboxypeptidase A</fullName>
    </submittedName>
</protein>
<keyword evidence="5" id="KW-0645">Protease</keyword>
<name>D3PZK2_STANL</name>
<dbReference type="PANTHER" id="PTHR30237:SF4">
    <property type="entry name" value="LD-CARBOXYPEPTIDASE C-TERMINAL DOMAIN-CONTAINING PROTEIN"/>
    <property type="match status" value="1"/>
</dbReference>
<dbReference type="GO" id="GO:0004180">
    <property type="term" value="F:carboxypeptidase activity"/>
    <property type="evidence" value="ECO:0007669"/>
    <property type="project" value="UniProtKB-KW"/>
</dbReference>
<dbReference type="InterPro" id="IPR040921">
    <property type="entry name" value="Peptidase_S66C"/>
</dbReference>
<reference evidence="5 6" key="1">
    <citation type="journal article" date="2009" name="Stand. Genomic Sci.">
        <title>Complete genome sequence of Stackebrandtia nassauensis type strain (LLR-40K-21).</title>
        <authorList>
            <person name="Munk C."/>
            <person name="Lapidus A."/>
            <person name="Copeland A."/>
            <person name="Jando M."/>
            <person name="Mayilraj S."/>
            <person name="Glavina Del Rio T."/>
            <person name="Nolan M."/>
            <person name="Chen F."/>
            <person name="Lucas S."/>
            <person name="Tice H."/>
            <person name="Cheng J.F."/>
            <person name="Han C."/>
            <person name="Detter J.C."/>
            <person name="Bruce D."/>
            <person name="Goodwin L."/>
            <person name="Chain P."/>
            <person name="Pitluck S."/>
            <person name="Goker M."/>
            <person name="Ovchinikova G."/>
            <person name="Pati A."/>
            <person name="Ivanova N."/>
            <person name="Mavromatis K."/>
            <person name="Chen A."/>
            <person name="Palaniappan K."/>
            <person name="Land M."/>
            <person name="Hauser L."/>
            <person name="Chang Y.J."/>
            <person name="Jeffries C.D."/>
            <person name="Bristow J."/>
            <person name="Eisen J.A."/>
            <person name="Markowitz V."/>
            <person name="Hugenholtz P."/>
            <person name="Kyrpides N.C."/>
            <person name="Klenk H.P."/>
        </authorList>
    </citation>
    <scope>NUCLEOTIDE SEQUENCE [LARGE SCALE GENOMIC DNA]</scope>
    <source>
        <strain evidence="6">DSM 44728 / CIP 108903 / NRRL B-16338 / NBRC 102104 / LLR-40K-21</strain>
    </source>
</reference>
<evidence type="ECO:0000256" key="1">
    <source>
        <dbReference type="ARBA" id="ARBA00010233"/>
    </source>
</evidence>
<accession>D3PZK2</accession>
<dbReference type="AlphaFoldDB" id="D3PZK2"/>
<evidence type="ECO:0000313" key="6">
    <source>
        <dbReference type="Proteomes" id="UP000000844"/>
    </source>
</evidence>
<proteinExistence type="inferred from homology"/>
<sequence>MQIPVYPAKPEPGDRVAVVSPASGLPGILPLPFELGLERLRDVFGLVPVEYPTTRKMGSSPAERAADLHAAFADESIKAIVTSIGGDDQITVLKHLDADVIRANPKPFFGYSDNTNLHAYLSSLGIVSYYGGAVMTEFGRAGALHPITEESLRASLFDSAEFTLRPSPDFTDVNRPWEDPATFDSEPEMFPSEGWIWRNADSVVNGRTWGGCLEIVAWLAMADLAMPPLDYLDGSVLFFETTEELPPDEEVFRILRNLGERGILGRCSALLMGRAKGWSFDKPHDDEQRRQYVDAQREAVIKAMDAYAPGVMTVFNVECGHTDPMSILPYGGQITVDGPAREITVRY</sequence>
<dbReference type="eggNOG" id="COG1619">
    <property type="taxonomic scope" value="Bacteria"/>
</dbReference>
<evidence type="ECO:0000313" key="5">
    <source>
        <dbReference type="EMBL" id="ADD41676.1"/>
    </source>
</evidence>
<dbReference type="Proteomes" id="UP000000844">
    <property type="component" value="Chromosome"/>
</dbReference>
<dbReference type="Pfam" id="PF17676">
    <property type="entry name" value="Peptidase_S66C"/>
    <property type="match status" value="1"/>
</dbReference>
<keyword evidence="6" id="KW-1185">Reference proteome</keyword>
<dbReference type="KEGG" id="sna:Snas_1980"/>
<evidence type="ECO:0000259" key="4">
    <source>
        <dbReference type="Pfam" id="PF17676"/>
    </source>
</evidence>
<feature type="domain" description="LD-carboxypeptidase N-terminal" evidence="3">
    <location>
        <begin position="16"/>
        <end position="131"/>
    </location>
</feature>